<keyword evidence="3" id="KW-1185">Reference proteome</keyword>
<evidence type="ECO:0000313" key="3">
    <source>
        <dbReference type="Proteomes" id="UP000239156"/>
    </source>
</evidence>
<name>A0A2S4V0B9_9BASI</name>
<comment type="caution">
    <text evidence="2">The sequence shown here is derived from an EMBL/GenBank/DDBJ whole genome shotgun (WGS) entry which is preliminary data.</text>
</comment>
<organism evidence="2 3">
    <name type="scientific">Puccinia striiformis</name>
    <dbReference type="NCBI Taxonomy" id="27350"/>
    <lineage>
        <taxon>Eukaryota</taxon>
        <taxon>Fungi</taxon>
        <taxon>Dikarya</taxon>
        <taxon>Basidiomycota</taxon>
        <taxon>Pucciniomycotina</taxon>
        <taxon>Pucciniomycetes</taxon>
        <taxon>Pucciniales</taxon>
        <taxon>Pucciniaceae</taxon>
        <taxon>Puccinia</taxon>
    </lineage>
</organism>
<dbReference type="AlphaFoldDB" id="A0A2S4V0B9"/>
<evidence type="ECO:0000313" key="2">
    <source>
        <dbReference type="EMBL" id="POW02962.1"/>
    </source>
</evidence>
<proteinExistence type="predicted"/>
<accession>A0A2S4V0B9</accession>
<protein>
    <submittedName>
        <fullName evidence="2">Uncharacterized protein</fullName>
    </submittedName>
</protein>
<dbReference type="Proteomes" id="UP000239156">
    <property type="component" value="Unassembled WGS sequence"/>
</dbReference>
<keyword evidence="1" id="KW-1133">Transmembrane helix</keyword>
<sequence>MCIKNTPHISDLSEKLLYIGKVISTLISSPKGTSPLFCKVHTRCYESSAVGGRYGWRSTLEVLNSIKYLVCKTKAGQSRWKNYILSEASTLFLLLISDFVLTALYHTDILRLFVLVSPLHIGTRNSNS</sequence>
<keyword evidence="1" id="KW-0812">Transmembrane</keyword>
<reference evidence="2" key="1">
    <citation type="submission" date="2017-12" db="EMBL/GenBank/DDBJ databases">
        <title>Gene loss provides genomic basis for host adaptation in cereal stripe rust fungi.</title>
        <authorList>
            <person name="Xia C."/>
        </authorList>
    </citation>
    <scope>NUCLEOTIDE SEQUENCE [LARGE SCALE GENOMIC DNA]</scope>
    <source>
        <strain evidence="2">93-210</strain>
    </source>
</reference>
<dbReference type="VEuPathDB" id="FungiDB:PSHT_13637"/>
<dbReference type="VEuPathDB" id="FungiDB:PSTT_11421"/>
<gene>
    <name evidence="2" type="ORF">PSTT_11421</name>
</gene>
<evidence type="ECO:0000256" key="1">
    <source>
        <dbReference type="SAM" id="Phobius"/>
    </source>
</evidence>
<keyword evidence="1" id="KW-0472">Membrane</keyword>
<dbReference type="EMBL" id="PKSL01000133">
    <property type="protein sequence ID" value="POW02962.1"/>
    <property type="molecule type" value="Genomic_DNA"/>
</dbReference>
<feature type="transmembrane region" description="Helical" evidence="1">
    <location>
        <begin position="83"/>
        <end position="105"/>
    </location>
</feature>